<dbReference type="GO" id="GO:0005886">
    <property type="term" value="C:plasma membrane"/>
    <property type="evidence" value="ECO:0007669"/>
    <property type="project" value="TreeGrafter"/>
</dbReference>
<dbReference type="InParanoid" id="B0D2U0"/>
<dbReference type="InterPro" id="IPR045349">
    <property type="entry name" value="SLC41A1-3"/>
</dbReference>
<dbReference type="HOGENOM" id="CLU_1722672_0_0_1"/>
<gene>
    <name evidence="1" type="ORF">LACBIDRAFT_315635</name>
</gene>
<evidence type="ECO:0000313" key="2">
    <source>
        <dbReference type="Proteomes" id="UP000001194"/>
    </source>
</evidence>
<accession>B0D2U0</accession>
<dbReference type="OrthoDB" id="666972at2759"/>
<dbReference type="EMBL" id="DS547096">
    <property type="protein sequence ID" value="EDR11154.1"/>
    <property type="molecule type" value="Genomic_DNA"/>
</dbReference>
<dbReference type="KEGG" id="lbc:LACBIDRAFT_315635"/>
<keyword evidence="2" id="KW-1185">Reference proteome</keyword>
<dbReference type="GeneID" id="6073684"/>
<dbReference type="RefSeq" id="XP_001878455.1">
    <property type="nucleotide sequence ID" value="XM_001878420.1"/>
</dbReference>
<dbReference type="PANTHER" id="PTHR16228">
    <property type="entry name" value="DIVALENT CATION TRANSPORTER SOLUTE CARRIER FAMILY 41"/>
    <property type="match status" value="1"/>
</dbReference>
<dbReference type="PANTHER" id="PTHR16228:SF7">
    <property type="entry name" value="SLC41A_MGTE INTEGRAL MEMBRANE DOMAIN-CONTAINING PROTEIN"/>
    <property type="match status" value="1"/>
</dbReference>
<dbReference type="AlphaFoldDB" id="B0D2U0"/>
<proteinExistence type="predicted"/>
<reference evidence="1 2" key="1">
    <citation type="journal article" date="2008" name="Nature">
        <title>The genome of Laccaria bicolor provides insights into mycorrhizal symbiosis.</title>
        <authorList>
            <person name="Martin F."/>
            <person name="Aerts A."/>
            <person name="Ahren D."/>
            <person name="Brun A."/>
            <person name="Danchin E.G.J."/>
            <person name="Duchaussoy F."/>
            <person name="Gibon J."/>
            <person name="Kohler A."/>
            <person name="Lindquist E."/>
            <person name="Pereda V."/>
            <person name="Salamov A."/>
            <person name="Shapiro H.J."/>
            <person name="Wuyts J."/>
            <person name="Blaudez D."/>
            <person name="Buee M."/>
            <person name="Brokstein P."/>
            <person name="Canbaeck B."/>
            <person name="Cohen D."/>
            <person name="Courty P.E."/>
            <person name="Coutinho P.M."/>
            <person name="Delaruelle C."/>
            <person name="Detter J.C."/>
            <person name="Deveau A."/>
            <person name="DiFazio S."/>
            <person name="Duplessis S."/>
            <person name="Fraissinet-Tachet L."/>
            <person name="Lucic E."/>
            <person name="Frey-Klett P."/>
            <person name="Fourrey C."/>
            <person name="Feussner I."/>
            <person name="Gay G."/>
            <person name="Grimwood J."/>
            <person name="Hoegger P.J."/>
            <person name="Jain P."/>
            <person name="Kilaru S."/>
            <person name="Labbe J."/>
            <person name="Lin Y.C."/>
            <person name="Legue V."/>
            <person name="Le Tacon F."/>
            <person name="Marmeisse R."/>
            <person name="Melayah D."/>
            <person name="Montanini B."/>
            <person name="Muratet M."/>
            <person name="Nehls U."/>
            <person name="Niculita-Hirzel H."/>
            <person name="Oudot-Le Secq M.P."/>
            <person name="Peter M."/>
            <person name="Quesneville H."/>
            <person name="Rajashekar B."/>
            <person name="Reich M."/>
            <person name="Rouhier N."/>
            <person name="Schmutz J."/>
            <person name="Yin T."/>
            <person name="Chalot M."/>
            <person name="Henrissat B."/>
            <person name="Kuees U."/>
            <person name="Lucas S."/>
            <person name="Van de Peer Y."/>
            <person name="Podila G.K."/>
            <person name="Polle A."/>
            <person name="Pukkila P.J."/>
            <person name="Richardson P.M."/>
            <person name="Rouze P."/>
            <person name="Sanders I.R."/>
            <person name="Stajich J.E."/>
            <person name="Tunlid A."/>
            <person name="Tuskan G."/>
            <person name="Grigoriev I.V."/>
        </authorList>
    </citation>
    <scope>NUCLEOTIDE SEQUENCE [LARGE SCALE GENOMIC DNA]</scope>
    <source>
        <strain evidence="2">S238N-H82 / ATCC MYA-4686</strain>
    </source>
</reference>
<organism evidence="2">
    <name type="scientific">Laccaria bicolor (strain S238N-H82 / ATCC MYA-4686)</name>
    <name type="common">Bicoloured deceiver</name>
    <name type="synonym">Laccaria laccata var. bicolor</name>
    <dbReference type="NCBI Taxonomy" id="486041"/>
    <lineage>
        <taxon>Eukaryota</taxon>
        <taxon>Fungi</taxon>
        <taxon>Dikarya</taxon>
        <taxon>Basidiomycota</taxon>
        <taxon>Agaricomycotina</taxon>
        <taxon>Agaricomycetes</taxon>
        <taxon>Agaricomycetidae</taxon>
        <taxon>Agaricales</taxon>
        <taxon>Agaricineae</taxon>
        <taxon>Hydnangiaceae</taxon>
        <taxon>Laccaria</taxon>
    </lineage>
</organism>
<protein>
    <submittedName>
        <fullName evidence="1">Predicted protein</fullName>
    </submittedName>
</protein>
<name>B0D2U0_LACBS</name>
<dbReference type="Proteomes" id="UP000001194">
    <property type="component" value="Unassembled WGS sequence"/>
</dbReference>
<dbReference type="GO" id="GO:0008324">
    <property type="term" value="F:monoatomic cation transmembrane transporter activity"/>
    <property type="evidence" value="ECO:0007669"/>
    <property type="project" value="InterPro"/>
</dbReference>
<evidence type="ECO:0000313" key="1">
    <source>
        <dbReference type="EMBL" id="EDR11154.1"/>
    </source>
</evidence>
<sequence>MATISLSFTGKLLDQVSRWRAMHEVDQLIVITPVVSKLKGNLKMDLSARLGIGEIDDPSVRRSMIIGNLSLLQVQSMSVSFIASCTGSQYWETRTAKHSHAHQGLSCDKKLNGDGSRYLRLYHHEFHTYHYSTFPEAIRKPRFTRSFHFSRL</sequence>